<dbReference type="HAMAP" id="MF_00920">
    <property type="entry name" value="FtsY"/>
    <property type="match status" value="1"/>
</dbReference>
<dbReference type="SUPFAM" id="SSF52540">
    <property type="entry name" value="P-loop containing nucleoside triphosphate hydrolases"/>
    <property type="match status" value="1"/>
</dbReference>
<feature type="binding site" evidence="10">
    <location>
        <begin position="262"/>
        <end position="266"/>
    </location>
    <ligand>
        <name>GTP</name>
        <dbReference type="ChEBI" id="CHEBI:37565"/>
    </ligand>
</feature>
<dbReference type="KEGG" id="rgl:CS053_13935"/>
<organism evidence="13 14">
    <name type="scientific">Rhodanobacter glycinis</name>
    <dbReference type="NCBI Taxonomy" id="582702"/>
    <lineage>
        <taxon>Bacteria</taxon>
        <taxon>Pseudomonadati</taxon>
        <taxon>Pseudomonadota</taxon>
        <taxon>Gammaproteobacteria</taxon>
        <taxon>Lysobacterales</taxon>
        <taxon>Rhodanobacteraceae</taxon>
        <taxon>Rhodanobacter</taxon>
    </lineage>
</organism>
<evidence type="ECO:0000256" key="9">
    <source>
        <dbReference type="ARBA" id="ARBA00053570"/>
    </source>
</evidence>
<dbReference type="InterPro" id="IPR004390">
    <property type="entry name" value="SR_rcpt_FtsY"/>
</dbReference>
<dbReference type="GO" id="GO:0005047">
    <property type="term" value="F:signal recognition particle binding"/>
    <property type="evidence" value="ECO:0007669"/>
    <property type="project" value="TreeGrafter"/>
</dbReference>
<keyword evidence="6 10" id="KW-0472">Membrane</keyword>
<dbReference type="InterPro" id="IPR013822">
    <property type="entry name" value="Signal_recog_particl_SRP54_hlx"/>
</dbReference>
<dbReference type="GO" id="GO:0005886">
    <property type="term" value="C:plasma membrane"/>
    <property type="evidence" value="ECO:0007669"/>
    <property type="project" value="UniProtKB-SubCell"/>
</dbReference>
<keyword evidence="5 10" id="KW-0342">GTP-binding</keyword>
<dbReference type="Pfam" id="PF02881">
    <property type="entry name" value="SRP54_N"/>
    <property type="match status" value="1"/>
</dbReference>
<dbReference type="NCBIfam" id="TIGR00064">
    <property type="entry name" value="ftsY"/>
    <property type="match status" value="1"/>
</dbReference>
<accession>A0A5B9E153</accession>
<dbReference type="InterPro" id="IPR003593">
    <property type="entry name" value="AAA+_ATPase"/>
</dbReference>
<feature type="region of interest" description="Disordered" evidence="11">
    <location>
        <begin position="1"/>
        <end position="55"/>
    </location>
</feature>
<dbReference type="PANTHER" id="PTHR43134:SF1">
    <property type="entry name" value="SIGNAL RECOGNITION PARTICLE RECEPTOR SUBUNIT ALPHA"/>
    <property type="match status" value="1"/>
</dbReference>
<evidence type="ECO:0000256" key="3">
    <source>
        <dbReference type="ARBA" id="ARBA00022741"/>
    </source>
</evidence>
<feature type="domain" description="SRP54-type proteins GTP-binding" evidence="12">
    <location>
        <begin position="347"/>
        <end position="360"/>
    </location>
</feature>
<dbReference type="GO" id="GO:0003924">
    <property type="term" value="F:GTPase activity"/>
    <property type="evidence" value="ECO:0007669"/>
    <property type="project" value="UniProtKB-UniRule"/>
</dbReference>
<keyword evidence="1 10" id="KW-1003">Cell membrane</keyword>
<dbReference type="SMART" id="SM00962">
    <property type="entry name" value="SRP54"/>
    <property type="match status" value="1"/>
</dbReference>
<keyword evidence="3 10" id="KW-0547">Nucleotide-binding</keyword>
<evidence type="ECO:0000256" key="11">
    <source>
        <dbReference type="SAM" id="MobiDB-lite"/>
    </source>
</evidence>
<dbReference type="InterPro" id="IPR036225">
    <property type="entry name" value="SRP/SRP_N"/>
</dbReference>
<evidence type="ECO:0000256" key="1">
    <source>
        <dbReference type="ARBA" id="ARBA00022475"/>
    </source>
</evidence>
<dbReference type="InterPro" id="IPR027417">
    <property type="entry name" value="P-loop_NTPase"/>
</dbReference>
<dbReference type="CDD" id="cd17874">
    <property type="entry name" value="FtsY"/>
    <property type="match status" value="1"/>
</dbReference>
<comment type="similarity">
    <text evidence="10">Belongs to the GTP-binding SRP family. FtsY subfamily.</text>
</comment>
<protein>
    <recommendedName>
        <fullName evidence="10">Signal recognition particle receptor FtsY</fullName>
        <shortName evidence="10">SRP receptor</shortName>
        <ecNumber evidence="10">3.6.5.4</ecNumber>
    </recommendedName>
</protein>
<reference evidence="13 14" key="1">
    <citation type="submission" date="2019-08" db="EMBL/GenBank/DDBJ databases">
        <title>Complete genome sequence of Rhodanobacter glycinis strain T01E-68 isolated from tomato root.</title>
        <authorList>
            <person name="Weon H.-Y."/>
            <person name="Lee S.A."/>
        </authorList>
    </citation>
    <scope>NUCLEOTIDE SEQUENCE [LARGE SCALE GENOMIC DNA]</scope>
    <source>
        <strain evidence="13 14">T01E-68</strain>
    </source>
</reference>
<dbReference type="Gene3D" id="1.20.120.140">
    <property type="entry name" value="Signal recognition particle SRP54, nucleotide-binding domain"/>
    <property type="match status" value="1"/>
</dbReference>
<dbReference type="Gene3D" id="3.40.50.300">
    <property type="entry name" value="P-loop containing nucleotide triphosphate hydrolases"/>
    <property type="match status" value="1"/>
</dbReference>
<evidence type="ECO:0000256" key="5">
    <source>
        <dbReference type="ARBA" id="ARBA00023134"/>
    </source>
</evidence>
<comment type="catalytic activity">
    <reaction evidence="8 10">
        <text>GTP + H2O = GDP + phosphate + H(+)</text>
        <dbReference type="Rhea" id="RHEA:19669"/>
        <dbReference type="ChEBI" id="CHEBI:15377"/>
        <dbReference type="ChEBI" id="CHEBI:15378"/>
        <dbReference type="ChEBI" id="CHEBI:37565"/>
        <dbReference type="ChEBI" id="CHEBI:43474"/>
        <dbReference type="ChEBI" id="CHEBI:58189"/>
        <dbReference type="EC" id="3.6.5.4"/>
    </reaction>
</comment>
<gene>
    <name evidence="10 13" type="primary">ftsY</name>
    <name evidence="13" type="ORF">CS053_13935</name>
</gene>
<evidence type="ECO:0000256" key="2">
    <source>
        <dbReference type="ARBA" id="ARBA00022490"/>
    </source>
</evidence>
<dbReference type="AlphaFoldDB" id="A0A5B9E153"/>
<dbReference type="EC" id="3.6.5.4" evidence="10"/>
<dbReference type="SUPFAM" id="SSF47364">
    <property type="entry name" value="Domain of the SRP/SRP receptor G-proteins"/>
    <property type="match status" value="1"/>
</dbReference>
<dbReference type="Proteomes" id="UP000321807">
    <property type="component" value="Chromosome"/>
</dbReference>
<dbReference type="PROSITE" id="PS00300">
    <property type="entry name" value="SRP54"/>
    <property type="match status" value="1"/>
</dbReference>
<dbReference type="Pfam" id="PF00448">
    <property type="entry name" value="SRP54"/>
    <property type="match status" value="1"/>
</dbReference>
<evidence type="ECO:0000313" key="13">
    <source>
        <dbReference type="EMBL" id="QEE25479.1"/>
    </source>
</evidence>
<evidence type="ECO:0000256" key="4">
    <source>
        <dbReference type="ARBA" id="ARBA00022801"/>
    </source>
</evidence>
<comment type="function">
    <text evidence="9 10">Involved in targeting and insertion of nascent membrane proteins into the cytoplasmic membrane. Acts as a receptor for the complex formed by the signal recognition particle (SRP) and the ribosome-nascent chain (RNC). Interaction with SRP-RNC leads to the transfer of the RNC complex to the Sec translocase for insertion into the membrane, the hydrolysis of GTP by both Ffh and FtsY, and the dissociation of the SRP-FtsY complex into the individual components.</text>
</comment>
<dbReference type="PANTHER" id="PTHR43134">
    <property type="entry name" value="SIGNAL RECOGNITION PARTICLE RECEPTOR SUBUNIT ALPHA"/>
    <property type="match status" value="1"/>
</dbReference>
<proteinExistence type="inferred from homology"/>
<dbReference type="EMBL" id="CP042807">
    <property type="protein sequence ID" value="QEE25479.1"/>
    <property type="molecule type" value="Genomic_DNA"/>
</dbReference>
<sequence length="380" mass="40435">MLKFWKKKPAGTTPEQPADAPASPSVEDNESVAETPAVTPITAVEPAPGPGMDPVASEPVVVEPVPEAPAAPAEPARRGWRDRLSGSGFARGLSSLFVRHPKLDDDLLDELETILITADVGIETSTELVENLRARMHKREFADADALLAALRQALLVRLAPVEKPLDVGDRLPFVILTVGINGVGKTTTIGKLARRYRDEGREVLLAAGDTFRAAAVEQLKTWGARNSVPVISQGQDADSASVIFDALQTARARGTNVLIADTAGRLHTQGGLMDELGKIARVLKKLDPEAPHEVLMVIDGTTGQNALSQLRQFRQIVGVTGLVVTKLDGTAKGGVVFALAREFGLPIRYVGLGEGATDLRTFNAEAFVDGLLPPRLGQP</sequence>
<dbReference type="GO" id="GO:0005737">
    <property type="term" value="C:cytoplasm"/>
    <property type="evidence" value="ECO:0007669"/>
    <property type="project" value="UniProtKB-SubCell"/>
</dbReference>
<comment type="subunit">
    <text evidence="10">Part of the signal recognition particle protein translocation system, which is composed of SRP and FtsY. SRP is a ribonucleoprotein composed of Ffh and a 4.5S RNA molecule.</text>
</comment>
<dbReference type="GO" id="GO:0006614">
    <property type="term" value="P:SRP-dependent cotranslational protein targeting to membrane"/>
    <property type="evidence" value="ECO:0007669"/>
    <property type="project" value="InterPro"/>
</dbReference>
<keyword evidence="2 10" id="KW-0963">Cytoplasm</keyword>
<feature type="binding site" evidence="10">
    <location>
        <begin position="326"/>
        <end position="329"/>
    </location>
    <ligand>
        <name>GTP</name>
        <dbReference type="ChEBI" id="CHEBI:37565"/>
    </ligand>
</feature>
<evidence type="ECO:0000256" key="7">
    <source>
        <dbReference type="ARBA" id="ARBA00023170"/>
    </source>
</evidence>
<dbReference type="SMART" id="SM00382">
    <property type="entry name" value="AAA"/>
    <property type="match status" value="1"/>
</dbReference>
<feature type="binding site" evidence="10">
    <location>
        <begin position="180"/>
        <end position="187"/>
    </location>
    <ligand>
        <name>GTP</name>
        <dbReference type="ChEBI" id="CHEBI:37565"/>
    </ligand>
</feature>
<evidence type="ECO:0000256" key="10">
    <source>
        <dbReference type="HAMAP-Rule" id="MF_00920"/>
    </source>
</evidence>
<dbReference type="FunFam" id="1.20.120.140:FF:000002">
    <property type="entry name" value="Signal recognition particle receptor FtsY"/>
    <property type="match status" value="1"/>
</dbReference>
<dbReference type="InterPro" id="IPR000897">
    <property type="entry name" value="SRP54_GTPase_dom"/>
</dbReference>
<evidence type="ECO:0000313" key="14">
    <source>
        <dbReference type="Proteomes" id="UP000321807"/>
    </source>
</evidence>
<evidence type="ECO:0000256" key="6">
    <source>
        <dbReference type="ARBA" id="ARBA00023136"/>
    </source>
</evidence>
<comment type="subcellular location">
    <subcellularLocation>
        <location evidence="10">Cell membrane</location>
        <topology evidence="10">Peripheral membrane protein</topology>
        <orientation evidence="10">Cytoplasmic side</orientation>
    </subcellularLocation>
    <subcellularLocation>
        <location evidence="10">Cytoplasm</location>
    </subcellularLocation>
</comment>
<evidence type="ECO:0000259" key="12">
    <source>
        <dbReference type="PROSITE" id="PS00300"/>
    </source>
</evidence>
<keyword evidence="7 10" id="KW-0675">Receptor</keyword>
<dbReference type="GO" id="GO:0005525">
    <property type="term" value="F:GTP binding"/>
    <property type="evidence" value="ECO:0007669"/>
    <property type="project" value="UniProtKB-UniRule"/>
</dbReference>
<dbReference type="FunFam" id="3.40.50.300:FF:000053">
    <property type="entry name" value="Signal recognition particle receptor FtsY"/>
    <property type="match status" value="1"/>
</dbReference>
<evidence type="ECO:0000256" key="8">
    <source>
        <dbReference type="ARBA" id="ARBA00048027"/>
    </source>
</evidence>
<dbReference type="RefSeq" id="WP_147627847.1">
    <property type="nucleotide sequence ID" value="NZ_CP042807.1"/>
</dbReference>
<dbReference type="SMART" id="SM00963">
    <property type="entry name" value="SRP54_N"/>
    <property type="match status" value="1"/>
</dbReference>
<dbReference type="InterPro" id="IPR042101">
    <property type="entry name" value="SRP54_N_sf"/>
</dbReference>
<name>A0A5B9E153_9GAMM</name>
<keyword evidence="4 10" id="KW-0378">Hydrolase</keyword>